<dbReference type="Pfam" id="PF21553">
    <property type="entry name" value="Formyl_trans_C_2"/>
    <property type="match status" value="1"/>
</dbReference>
<evidence type="ECO:0000259" key="1">
    <source>
        <dbReference type="Pfam" id="PF00551"/>
    </source>
</evidence>
<dbReference type="InterPro" id="IPR011034">
    <property type="entry name" value="Formyl_transferase-like_C_sf"/>
</dbReference>
<reference evidence="3" key="1">
    <citation type="journal article" date="2015" name="Nature">
        <title>Complex archaea that bridge the gap between prokaryotes and eukaryotes.</title>
        <authorList>
            <person name="Spang A."/>
            <person name="Saw J.H."/>
            <person name="Jorgensen S.L."/>
            <person name="Zaremba-Niedzwiedzka K."/>
            <person name="Martijn J."/>
            <person name="Lind A.E."/>
            <person name="van Eijk R."/>
            <person name="Schleper C."/>
            <person name="Guy L."/>
            <person name="Ettema T.J."/>
        </authorList>
    </citation>
    <scope>NUCLEOTIDE SEQUENCE</scope>
</reference>
<dbReference type="CDD" id="cd08821">
    <property type="entry name" value="FMT_core_like_1"/>
    <property type="match status" value="1"/>
</dbReference>
<organism evidence="3">
    <name type="scientific">marine sediment metagenome</name>
    <dbReference type="NCBI Taxonomy" id="412755"/>
    <lineage>
        <taxon>unclassified sequences</taxon>
        <taxon>metagenomes</taxon>
        <taxon>ecological metagenomes</taxon>
    </lineage>
</organism>
<evidence type="ECO:0000313" key="3">
    <source>
        <dbReference type="EMBL" id="KKN06348.1"/>
    </source>
</evidence>
<dbReference type="AlphaFoldDB" id="A0A0F9QLX1"/>
<gene>
    <name evidence="3" type="ORF">LCGC14_1078180</name>
</gene>
<dbReference type="InterPro" id="IPR002376">
    <property type="entry name" value="Formyl_transf_N"/>
</dbReference>
<dbReference type="EMBL" id="LAZR01004702">
    <property type="protein sequence ID" value="KKN06348.1"/>
    <property type="molecule type" value="Genomic_DNA"/>
</dbReference>
<proteinExistence type="predicted"/>
<dbReference type="Gene3D" id="3.10.25.20">
    <property type="match status" value="1"/>
</dbReference>
<sequence length="209" mass="23636">MNVIVTIKSWNITKAKDLGYKVVSNLDDIKSLNPRYIFFPYWSRMIPKEIYENFECVVFHMTDLPYGRGGSPLQNLIVRGFKETKISAIRVTGGIDAGPVYMKDDLSLEGTADEILTRAADIIFNMIPKIVGTEPTPQEGTVTEFTRRVPQQGNLNINWIGEVDSVYDHIRMLDGEGCPPAFIKTNKYRIEFTGAKQENGYVTATVKIY</sequence>
<name>A0A0F9QLX1_9ZZZZ</name>
<dbReference type="Pfam" id="PF00551">
    <property type="entry name" value="Formyl_trans_N"/>
    <property type="match status" value="1"/>
</dbReference>
<dbReference type="Gene3D" id="3.40.50.170">
    <property type="entry name" value="Formyl transferase, N-terminal domain"/>
    <property type="match status" value="1"/>
</dbReference>
<dbReference type="InterPro" id="IPR049355">
    <property type="entry name" value="Formyl_trans-like_C"/>
</dbReference>
<accession>A0A0F9QLX1</accession>
<dbReference type="GO" id="GO:0003824">
    <property type="term" value="F:catalytic activity"/>
    <property type="evidence" value="ECO:0007669"/>
    <property type="project" value="InterPro"/>
</dbReference>
<dbReference type="InterPro" id="IPR036477">
    <property type="entry name" value="Formyl_transf_N_sf"/>
</dbReference>
<evidence type="ECO:0008006" key="4">
    <source>
        <dbReference type="Google" id="ProtNLM"/>
    </source>
</evidence>
<comment type="caution">
    <text evidence="3">The sequence shown here is derived from an EMBL/GenBank/DDBJ whole genome shotgun (WGS) entry which is preliminary data.</text>
</comment>
<dbReference type="SUPFAM" id="SSF53328">
    <property type="entry name" value="Formyltransferase"/>
    <property type="match status" value="1"/>
</dbReference>
<protein>
    <recommendedName>
        <fullName evidence="4">Formyl transferase N-terminal domain-containing protein</fullName>
    </recommendedName>
</protein>
<feature type="domain" description="Methionyl-tRNA formyltransferase-like C-terminal" evidence="2">
    <location>
        <begin position="157"/>
        <end position="208"/>
    </location>
</feature>
<feature type="domain" description="Formyl transferase N-terminal" evidence="1">
    <location>
        <begin position="26"/>
        <end position="108"/>
    </location>
</feature>
<dbReference type="SUPFAM" id="SSF50486">
    <property type="entry name" value="FMT C-terminal domain-like"/>
    <property type="match status" value="1"/>
</dbReference>
<evidence type="ECO:0000259" key="2">
    <source>
        <dbReference type="Pfam" id="PF21553"/>
    </source>
</evidence>